<feature type="binding site" evidence="9">
    <location>
        <position position="80"/>
    </location>
    <ligand>
        <name>5-phospho-alpha-D-ribose 1-diphosphate</name>
        <dbReference type="ChEBI" id="CHEBI:58017"/>
    </ligand>
</feature>
<evidence type="ECO:0000259" key="11">
    <source>
        <dbReference type="Pfam" id="PF02885"/>
    </source>
</evidence>
<evidence type="ECO:0000256" key="6">
    <source>
        <dbReference type="ARBA" id="ARBA00023141"/>
    </source>
</evidence>
<comment type="catalytic activity">
    <reaction evidence="7 9">
        <text>N-(5-phospho-beta-D-ribosyl)anthranilate + diphosphate = 5-phospho-alpha-D-ribose 1-diphosphate + anthranilate</text>
        <dbReference type="Rhea" id="RHEA:11768"/>
        <dbReference type="ChEBI" id="CHEBI:16567"/>
        <dbReference type="ChEBI" id="CHEBI:18277"/>
        <dbReference type="ChEBI" id="CHEBI:33019"/>
        <dbReference type="ChEBI" id="CHEBI:58017"/>
        <dbReference type="EC" id="2.4.2.18"/>
    </reaction>
</comment>
<comment type="similarity">
    <text evidence="9">Belongs to the anthranilate phosphoribosyltransferase family.</text>
</comment>
<dbReference type="EMBL" id="JADHSG010000003">
    <property type="protein sequence ID" value="MBL6903273.1"/>
    <property type="molecule type" value="Genomic_DNA"/>
</dbReference>
<keyword evidence="3 9" id="KW-0328">Glycosyltransferase</keyword>
<dbReference type="AlphaFoldDB" id="A0A937JBA9"/>
<dbReference type="Pfam" id="PF02885">
    <property type="entry name" value="Glycos_trans_3N"/>
    <property type="match status" value="1"/>
</dbReference>
<comment type="caution">
    <text evidence="12">The sequence shown here is derived from an EMBL/GenBank/DDBJ whole genome shotgun (WGS) entry which is preliminary data.</text>
</comment>
<evidence type="ECO:0000256" key="5">
    <source>
        <dbReference type="ARBA" id="ARBA00022822"/>
    </source>
</evidence>
<dbReference type="FunFam" id="3.40.1030.10:FF:000002">
    <property type="entry name" value="Anthranilate phosphoribosyltransferase"/>
    <property type="match status" value="1"/>
</dbReference>
<feature type="binding site" evidence="9">
    <location>
        <position position="111"/>
    </location>
    <ligand>
        <name>anthranilate</name>
        <dbReference type="ChEBI" id="CHEBI:16567"/>
        <label>1</label>
    </ligand>
</feature>
<dbReference type="Gene3D" id="3.40.1030.10">
    <property type="entry name" value="Nucleoside phosphorylase/phosphoribosyltransferase catalytic domain"/>
    <property type="match status" value="1"/>
</dbReference>
<feature type="binding site" evidence="9">
    <location>
        <position position="166"/>
    </location>
    <ligand>
        <name>anthranilate</name>
        <dbReference type="ChEBI" id="CHEBI:16567"/>
        <label>2</label>
    </ligand>
</feature>
<gene>
    <name evidence="9 12" type="primary">trpD</name>
    <name evidence="12" type="ORF">ISR29_03625</name>
</gene>
<comment type="function">
    <text evidence="9">Catalyzes the transfer of the phosphoribosyl group of 5-phosphorylribose-1-pyrophosphate (PRPP) to anthranilate to yield N-(5'-phosphoribosyl)-anthranilate (PRA).</text>
</comment>
<dbReference type="Proteomes" id="UP000705230">
    <property type="component" value="Unassembled WGS sequence"/>
</dbReference>
<dbReference type="SUPFAM" id="SSF47648">
    <property type="entry name" value="Nucleoside phosphorylase/phosphoribosyltransferase N-terminal domain"/>
    <property type="match status" value="1"/>
</dbReference>
<keyword evidence="9" id="KW-0460">Magnesium</keyword>
<dbReference type="InterPro" id="IPR035902">
    <property type="entry name" value="Nuc_phospho_transferase"/>
</dbReference>
<dbReference type="NCBIfam" id="TIGR01245">
    <property type="entry name" value="trpD"/>
    <property type="match status" value="1"/>
</dbReference>
<feature type="binding site" evidence="9">
    <location>
        <position position="88"/>
    </location>
    <ligand>
        <name>5-phospho-alpha-D-ribose 1-diphosphate</name>
        <dbReference type="ChEBI" id="CHEBI:58017"/>
    </ligand>
</feature>
<feature type="binding site" evidence="9">
    <location>
        <position position="80"/>
    </location>
    <ligand>
        <name>anthranilate</name>
        <dbReference type="ChEBI" id="CHEBI:16567"/>
        <label>1</label>
    </ligand>
</feature>
<feature type="binding site" evidence="9">
    <location>
        <position position="225"/>
    </location>
    <ligand>
        <name>Mg(2+)</name>
        <dbReference type="ChEBI" id="CHEBI:18420"/>
        <label>2</label>
    </ligand>
</feature>
<dbReference type="PANTHER" id="PTHR43285:SF2">
    <property type="entry name" value="ANTHRANILATE PHOSPHORIBOSYLTRANSFERASE"/>
    <property type="match status" value="1"/>
</dbReference>
<feature type="domain" description="Glycosyl transferase family 3" evidence="10">
    <location>
        <begin position="74"/>
        <end position="324"/>
    </location>
</feature>
<reference evidence="12" key="1">
    <citation type="submission" date="2020-10" db="EMBL/GenBank/DDBJ databases">
        <title>Microbiome of the Black Sea water column analyzed by genome centric metagenomics.</title>
        <authorList>
            <person name="Cabello-Yeves P.J."/>
            <person name="Callieri C."/>
            <person name="Picazo A."/>
            <person name="Mehrshad M."/>
            <person name="Haro-Moreno J.M."/>
            <person name="Roda-Garcia J."/>
            <person name="Dzembekova N."/>
            <person name="Slabakova V."/>
            <person name="Slabakova N."/>
            <person name="Moncheva S."/>
            <person name="Rodriguez-Valera F."/>
        </authorList>
    </citation>
    <scope>NUCLEOTIDE SEQUENCE</scope>
    <source>
        <strain evidence="12">BS30m-G43</strain>
    </source>
</reference>
<dbReference type="PANTHER" id="PTHR43285">
    <property type="entry name" value="ANTHRANILATE PHOSPHORIBOSYLTRANSFERASE"/>
    <property type="match status" value="1"/>
</dbReference>
<dbReference type="EC" id="2.4.2.18" evidence="9"/>
<comment type="similarity">
    <text evidence="8">In the C-terminal section; belongs to the anthranilate phosphoribosyltransferase family.</text>
</comment>
<dbReference type="Pfam" id="PF00591">
    <property type="entry name" value="Glycos_transf_3"/>
    <property type="match status" value="1"/>
</dbReference>
<dbReference type="InterPro" id="IPR005940">
    <property type="entry name" value="Anthranilate_Pribosyl_Tfrase"/>
</dbReference>
<dbReference type="Gene3D" id="1.20.970.10">
    <property type="entry name" value="Transferase, Pyrimidine Nucleoside Phosphorylase, Chain C"/>
    <property type="match status" value="1"/>
</dbReference>
<dbReference type="HAMAP" id="MF_00211">
    <property type="entry name" value="TrpD"/>
    <property type="match status" value="1"/>
</dbReference>
<comment type="caution">
    <text evidence="9">Lacks conserved residue(s) required for the propagation of feature annotation.</text>
</comment>
<keyword evidence="4 9" id="KW-0808">Transferase</keyword>
<evidence type="ECO:0000259" key="10">
    <source>
        <dbReference type="Pfam" id="PF00591"/>
    </source>
</evidence>
<feature type="binding site" evidence="9">
    <location>
        <begin position="90"/>
        <end position="93"/>
    </location>
    <ligand>
        <name>5-phospho-alpha-D-ribose 1-diphosphate</name>
        <dbReference type="ChEBI" id="CHEBI:58017"/>
    </ligand>
</feature>
<accession>A0A937JBA9</accession>
<keyword evidence="5 9" id="KW-0822">Tryptophan biosynthesis</keyword>
<evidence type="ECO:0000256" key="8">
    <source>
        <dbReference type="ARBA" id="ARBA00061188"/>
    </source>
</evidence>
<sequence length="337" mass="36480">MIETILKKLEAKRDLNSEEMQFAVESIMTGMVDDSDIEKFLLALNEKGIKEVEITAAAQVMKEKSLRFNLGDGSHIDTCGTGGTGLHTFNCSTASSFVAAAGGAQITKHGNKAISSKSGSADFLTAAGADIGHDREKLEIVFLKVGFVFLFAPLHHQSMKYVMPARQRIAQKTIFNLLGPHTNPCGAKRQVLGVYDKKLLKTFSEVSKNLHMEHVLIVHGDDGLDEITITGSTTISELKNYKINQYKISPKDFGLSTADFSEISAQTPEESLLLVREAFAGEKSAIQDMIALNAGAGLYVARKTESIADGVELAFDLMNSGKAADKLAAYVRVSNSQ</sequence>
<evidence type="ECO:0000313" key="12">
    <source>
        <dbReference type="EMBL" id="MBL6903273.1"/>
    </source>
</evidence>
<feature type="binding site" evidence="9">
    <location>
        <position position="120"/>
    </location>
    <ligand>
        <name>5-phospho-alpha-D-ribose 1-diphosphate</name>
        <dbReference type="ChEBI" id="CHEBI:58017"/>
    </ligand>
</feature>
<keyword evidence="9" id="KW-0479">Metal-binding</keyword>
<evidence type="ECO:0000256" key="4">
    <source>
        <dbReference type="ARBA" id="ARBA00022679"/>
    </source>
</evidence>
<dbReference type="GO" id="GO:0004048">
    <property type="term" value="F:anthranilate phosphoribosyltransferase activity"/>
    <property type="evidence" value="ECO:0007669"/>
    <property type="project" value="UniProtKB-UniRule"/>
</dbReference>
<feature type="binding site" evidence="9">
    <location>
        <position position="92"/>
    </location>
    <ligand>
        <name>Mg(2+)</name>
        <dbReference type="ChEBI" id="CHEBI:18420"/>
        <label>1</label>
    </ligand>
</feature>
<comment type="subunit">
    <text evidence="9">Homodimer.</text>
</comment>
<feature type="domain" description="Glycosyl transferase family 3 N-terminal" evidence="11">
    <location>
        <begin position="4"/>
        <end position="64"/>
    </location>
</feature>
<keyword evidence="6 9" id="KW-0057">Aromatic amino acid biosynthesis</keyword>
<feature type="binding site" evidence="9">
    <location>
        <begin position="108"/>
        <end position="116"/>
    </location>
    <ligand>
        <name>5-phospho-alpha-D-ribose 1-diphosphate</name>
        <dbReference type="ChEBI" id="CHEBI:58017"/>
    </ligand>
</feature>
<feature type="binding site" evidence="9">
    <location>
        <position position="226"/>
    </location>
    <ligand>
        <name>Mg(2+)</name>
        <dbReference type="ChEBI" id="CHEBI:18420"/>
        <label>2</label>
    </ligand>
</feature>
<evidence type="ECO:0000256" key="7">
    <source>
        <dbReference type="ARBA" id="ARBA00052328"/>
    </source>
</evidence>
<comment type="pathway">
    <text evidence="1 9">Amino-acid biosynthesis; L-tryptophan biosynthesis; L-tryptophan from chorismate: step 2/5.</text>
</comment>
<proteinExistence type="inferred from homology"/>
<evidence type="ECO:0000256" key="2">
    <source>
        <dbReference type="ARBA" id="ARBA00022605"/>
    </source>
</evidence>
<feature type="binding site" evidence="9">
    <location>
        <position position="226"/>
    </location>
    <ligand>
        <name>Mg(2+)</name>
        <dbReference type="ChEBI" id="CHEBI:18420"/>
        <label>1</label>
    </ligand>
</feature>
<evidence type="ECO:0000256" key="1">
    <source>
        <dbReference type="ARBA" id="ARBA00004907"/>
    </source>
</evidence>
<evidence type="ECO:0000313" key="13">
    <source>
        <dbReference type="Proteomes" id="UP000705230"/>
    </source>
</evidence>
<dbReference type="InterPro" id="IPR017459">
    <property type="entry name" value="Glycosyl_Trfase_fam3_N_dom"/>
</dbReference>
<protein>
    <recommendedName>
        <fullName evidence="9">Anthranilate phosphoribosyltransferase</fullName>
        <ecNumber evidence="9">2.4.2.18</ecNumber>
    </recommendedName>
</protein>
<dbReference type="InterPro" id="IPR036320">
    <property type="entry name" value="Glycosyl_Trfase_fam3_N_dom_sf"/>
</dbReference>
<dbReference type="InterPro" id="IPR000312">
    <property type="entry name" value="Glycosyl_Trfase_fam3"/>
</dbReference>
<name>A0A937JBA9_9GAMM</name>
<dbReference type="GO" id="GO:0000287">
    <property type="term" value="F:magnesium ion binding"/>
    <property type="evidence" value="ECO:0007669"/>
    <property type="project" value="UniProtKB-UniRule"/>
</dbReference>
<dbReference type="SUPFAM" id="SSF52418">
    <property type="entry name" value="Nucleoside phosphorylase/phosphoribosyltransferase catalytic domain"/>
    <property type="match status" value="1"/>
</dbReference>
<evidence type="ECO:0000256" key="9">
    <source>
        <dbReference type="HAMAP-Rule" id="MF_00211"/>
    </source>
</evidence>
<dbReference type="GO" id="GO:0000162">
    <property type="term" value="P:L-tryptophan biosynthetic process"/>
    <property type="evidence" value="ECO:0007669"/>
    <property type="project" value="UniProtKB-UniRule"/>
</dbReference>
<organism evidence="12 13">
    <name type="scientific">SAR86 cluster bacterium</name>
    <dbReference type="NCBI Taxonomy" id="2030880"/>
    <lineage>
        <taxon>Bacteria</taxon>
        <taxon>Pseudomonadati</taxon>
        <taxon>Pseudomonadota</taxon>
        <taxon>Gammaproteobacteria</taxon>
        <taxon>SAR86 cluster</taxon>
    </lineage>
</organism>
<comment type="cofactor">
    <cofactor evidence="9">
        <name>Mg(2+)</name>
        <dbReference type="ChEBI" id="CHEBI:18420"/>
    </cofactor>
    <text evidence="9">Binds 2 magnesium ions per monomer.</text>
</comment>
<dbReference type="GO" id="GO:0005829">
    <property type="term" value="C:cytosol"/>
    <property type="evidence" value="ECO:0007669"/>
    <property type="project" value="TreeGrafter"/>
</dbReference>
<evidence type="ECO:0000256" key="3">
    <source>
        <dbReference type="ARBA" id="ARBA00022676"/>
    </source>
</evidence>
<keyword evidence="2 9" id="KW-0028">Amino-acid biosynthesis</keyword>